<evidence type="ECO:0008006" key="11">
    <source>
        <dbReference type="Google" id="ProtNLM"/>
    </source>
</evidence>
<feature type="transmembrane region" description="Helical" evidence="8">
    <location>
        <begin position="213"/>
        <end position="232"/>
    </location>
</feature>
<dbReference type="AlphaFoldDB" id="A0A0G0IEC8"/>
<keyword evidence="2" id="KW-1003">Cell membrane</keyword>
<dbReference type="GO" id="GO:0005886">
    <property type="term" value="C:plasma membrane"/>
    <property type="evidence" value="ECO:0007669"/>
    <property type="project" value="UniProtKB-SubCell"/>
</dbReference>
<dbReference type="PANTHER" id="PTHR33908:SF11">
    <property type="entry name" value="MEMBRANE PROTEIN"/>
    <property type="match status" value="1"/>
</dbReference>
<evidence type="ECO:0000256" key="1">
    <source>
        <dbReference type="ARBA" id="ARBA00004651"/>
    </source>
</evidence>
<accession>A0A0G0IEC8</accession>
<gene>
    <name evidence="9" type="ORF">US68_C0016G0010</name>
</gene>
<evidence type="ECO:0000256" key="3">
    <source>
        <dbReference type="ARBA" id="ARBA00022676"/>
    </source>
</evidence>
<feature type="transmembrane region" description="Helical" evidence="8">
    <location>
        <begin position="312"/>
        <end position="331"/>
    </location>
</feature>
<dbReference type="InterPro" id="IPR050297">
    <property type="entry name" value="LipidA_mod_glycosyltrf_83"/>
</dbReference>
<feature type="transmembrane region" description="Helical" evidence="8">
    <location>
        <begin position="92"/>
        <end position="114"/>
    </location>
</feature>
<feature type="transmembrane region" description="Helical" evidence="8">
    <location>
        <begin position="171"/>
        <end position="201"/>
    </location>
</feature>
<feature type="transmembrane region" description="Helical" evidence="8">
    <location>
        <begin position="362"/>
        <end position="383"/>
    </location>
</feature>
<dbReference type="Proteomes" id="UP000034231">
    <property type="component" value="Unassembled WGS sequence"/>
</dbReference>
<dbReference type="GO" id="GO:0016763">
    <property type="term" value="F:pentosyltransferase activity"/>
    <property type="evidence" value="ECO:0007669"/>
    <property type="project" value="TreeGrafter"/>
</dbReference>
<reference evidence="9 10" key="1">
    <citation type="journal article" date="2015" name="Nature">
        <title>rRNA introns, odd ribosomes, and small enigmatic genomes across a large radiation of phyla.</title>
        <authorList>
            <person name="Brown C.T."/>
            <person name="Hug L.A."/>
            <person name="Thomas B.C."/>
            <person name="Sharon I."/>
            <person name="Castelle C.J."/>
            <person name="Singh A."/>
            <person name="Wilkins M.J."/>
            <person name="Williams K.H."/>
            <person name="Banfield J.F."/>
        </authorList>
    </citation>
    <scope>NUCLEOTIDE SEQUENCE [LARGE SCALE GENOMIC DNA]</scope>
</reference>
<keyword evidence="3" id="KW-0328">Glycosyltransferase</keyword>
<evidence type="ECO:0000256" key="7">
    <source>
        <dbReference type="ARBA" id="ARBA00023136"/>
    </source>
</evidence>
<comment type="caution">
    <text evidence="9">The sequence shown here is derived from an EMBL/GenBank/DDBJ whole genome shotgun (WGS) entry which is preliminary data.</text>
</comment>
<evidence type="ECO:0000313" key="10">
    <source>
        <dbReference type="Proteomes" id="UP000034231"/>
    </source>
</evidence>
<evidence type="ECO:0000313" key="9">
    <source>
        <dbReference type="EMBL" id="KKQ49350.1"/>
    </source>
</evidence>
<evidence type="ECO:0000256" key="6">
    <source>
        <dbReference type="ARBA" id="ARBA00022989"/>
    </source>
</evidence>
<organism evidence="9 10">
    <name type="scientific">Candidatus Shapirobacteria bacterium GW2011_GWE1_38_10</name>
    <dbReference type="NCBI Taxonomy" id="1618488"/>
    <lineage>
        <taxon>Bacteria</taxon>
        <taxon>Candidatus Shapironibacteriota</taxon>
    </lineage>
</organism>
<feature type="transmembrane region" description="Helical" evidence="8">
    <location>
        <begin position="280"/>
        <end position="300"/>
    </location>
</feature>
<keyword evidence="6 8" id="KW-1133">Transmembrane helix</keyword>
<feature type="transmembrane region" description="Helical" evidence="8">
    <location>
        <begin position="135"/>
        <end position="159"/>
    </location>
</feature>
<keyword evidence="5 8" id="KW-0812">Transmembrane</keyword>
<evidence type="ECO:0000256" key="5">
    <source>
        <dbReference type="ARBA" id="ARBA00022692"/>
    </source>
</evidence>
<feature type="transmembrane region" description="Helical" evidence="8">
    <location>
        <begin position="12"/>
        <end position="30"/>
    </location>
</feature>
<sequence length="528" mass="61407">MLKVFGFIKKNHISILFGLVVLVAVFLRFYNLPERMWWEGDSAEDITIAYHISNFGESIRTGRSNVGGGELIKNSYFYFYLLAGIHSLGDSALSVGAFFALNSVLLVVFIYFAGKYFVNSRLALVLAVMVTLNSYLNFVSIISIYNIINLMVVGMLWLFLKFWQNRSWKFFMGYILVLFVTLHGNYSVLTIFPIYVFWGIVGYFRATREKGKLIKCLTIIWPLSLLGLWMVVTYRGGGIFDQFKVVNLITRSGLGMGELWNNWEQILTVSAGYLWNMTNTWLIVIFYSIVYLGLGFLVIYDYRQRNLFFQKSIFLLSLIAGIFLTGFMGGGETVDRYYVLFYYPLWLLSMVYVWGRFSKFGWIWKYGVGLMVIVCLIMGMNILDKNRGTGLINRNSSGMKESELLADKIMRDSKVNLIDNYNIVFYNKHTQLDHFGGSIFWYPIEKRLGTQKVKIVEYSGGEYLEEINTSKDSYLVCYDYESSGRWVRFNDCEKLFIEKHADKKYKIIKVEEGAEGDWFYKLYRIKEL</sequence>
<keyword evidence="4" id="KW-0808">Transferase</keyword>
<evidence type="ECO:0000256" key="2">
    <source>
        <dbReference type="ARBA" id="ARBA00022475"/>
    </source>
</evidence>
<name>A0A0G0IEC8_9BACT</name>
<proteinExistence type="predicted"/>
<protein>
    <recommendedName>
        <fullName evidence="11">Glycosyltransferase RgtA/B/C/D-like domain-containing protein</fullName>
    </recommendedName>
</protein>
<dbReference type="EMBL" id="LBTX01000016">
    <property type="protein sequence ID" value="KKQ49350.1"/>
    <property type="molecule type" value="Genomic_DNA"/>
</dbReference>
<comment type="subcellular location">
    <subcellularLocation>
        <location evidence="1">Cell membrane</location>
        <topology evidence="1">Multi-pass membrane protein</topology>
    </subcellularLocation>
</comment>
<evidence type="ECO:0000256" key="8">
    <source>
        <dbReference type="SAM" id="Phobius"/>
    </source>
</evidence>
<keyword evidence="7 8" id="KW-0472">Membrane</keyword>
<dbReference type="GO" id="GO:0009103">
    <property type="term" value="P:lipopolysaccharide biosynthetic process"/>
    <property type="evidence" value="ECO:0007669"/>
    <property type="project" value="UniProtKB-ARBA"/>
</dbReference>
<dbReference type="PANTHER" id="PTHR33908">
    <property type="entry name" value="MANNOSYLTRANSFERASE YKCB-RELATED"/>
    <property type="match status" value="1"/>
</dbReference>
<evidence type="ECO:0000256" key="4">
    <source>
        <dbReference type="ARBA" id="ARBA00022679"/>
    </source>
</evidence>
<feature type="transmembrane region" description="Helical" evidence="8">
    <location>
        <begin position="337"/>
        <end position="355"/>
    </location>
</feature>